<dbReference type="PANTHER" id="PTHR31917:SF101">
    <property type="entry name" value="OS07G0607300 PROTEIN"/>
    <property type="match status" value="1"/>
</dbReference>
<dbReference type="CDD" id="cd20405">
    <property type="entry name" value="Tudor_Agenet_AtDUF_rpt1_3"/>
    <property type="match status" value="1"/>
</dbReference>
<sequence>MRWGGRDLEKTAEVGGWYTFIRRRKEEREGGGDRRWLSSAAPSAKLQNPPCNSLSHSLPEDAALHTRLSSPLAASSQSVSPPSVHSLNSRGASDLPTDRPLPQVSPELRLISPFVLLRGKDIEKSFGLLPSLLVNSSNMSGDIHCFVEWKEQFVSQERGNRVVHYILKDSAGESVLAIVGTERSVRHMFYVVAEEFVESYGVQIGIHSGFKWRSRREVVDWLTSMISKPCDSPDNDSTRSMGSFEFPVNEAQVQGFAGSIRNGGNSEIVWSGTPWSCVKQLKHFQAFCRNGITIALYSFVFVMGKGETNYLAYLEDMYEDKRGQKKVKVRWFHRSEEVKGVTPVRNPHPKEVFITSYAQVISAECVDGLAAVLTKEHFFKCLAAFPQALSSKVHLCFRQFKNNRVKAFDLSKLRGYFNQPALSCLLSSPFLKPNSAKNGLIEEEDEDLSPSDDVKVGGKRARSGRGYQKSLTAYSGLRNSGEDLVTANCGPAKKKIRYAIAGNRLLSPKHVESNPCYAPLFSVGDKIETLCQDSGIRGCWFRCTVLQVTRKQLKVRYDDLLDEDGSGNLEEWIPAMKLAMPDKLGMRFSSRLTIRPIPPAVDESEVVFDLGVAVDAWWSDGWWEGIVTGLKADNLEDTLQVYFPGENLCMSLLKKDLRKSRDWVGDRWIDVQAKPDINSVITVESKLSASPTISENIKPDDNAAQDTEMNPGTGRTSADEMKIDSALTSVSCDSEIKDRTEGTQILPVEDEGNRDGGDHKISDGGGDNVKEGEKKESGTCDTLGDAPINDKNVKKEIEPSGENCKTLEISETVA</sequence>
<reference evidence="3 4" key="1">
    <citation type="submission" date="2017-11" db="EMBL/GenBank/DDBJ databases">
        <title>De-novo sequencing of pomegranate (Punica granatum L.) genome.</title>
        <authorList>
            <person name="Akparov Z."/>
            <person name="Amiraslanov A."/>
            <person name="Hajiyeva S."/>
            <person name="Abbasov M."/>
            <person name="Kaur K."/>
            <person name="Hamwieh A."/>
            <person name="Solovyev V."/>
            <person name="Salamov A."/>
            <person name="Braich B."/>
            <person name="Kosarev P."/>
            <person name="Mahmoud A."/>
            <person name="Hajiyev E."/>
            <person name="Babayeva S."/>
            <person name="Izzatullayeva V."/>
            <person name="Mammadov A."/>
            <person name="Mammadov A."/>
            <person name="Sharifova S."/>
            <person name="Ojaghi J."/>
            <person name="Eynullazada K."/>
            <person name="Bayramov B."/>
            <person name="Abdulazimova A."/>
            <person name="Shahmuradov I."/>
        </authorList>
    </citation>
    <scope>NUCLEOTIDE SEQUENCE [LARGE SCALE GENOMIC DNA]</scope>
    <source>
        <strain evidence="4">cv. AG2017</strain>
        <tissue evidence="3">Leaf</tissue>
    </source>
</reference>
<evidence type="ECO:0000313" key="4">
    <source>
        <dbReference type="Proteomes" id="UP000233551"/>
    </source>
</evidence>
<protein>
    <recommendedName>
        <fullName evidence="2">BAH domain-containing protein</fullName>
    </recommendedName>
</protein>
<dbReference type="STRING" id="22663.A0A2I0J2N9"/>
<dbReference type="Gene3D" id="2.30.30.490">
    <property type="match status" value="1"/>
</dbReference>
<feature type="compositionally biased region" description="Polar residues" evidence="1">
    <location>
        <begin position="704"/>
        <end position="716"/>
    </location>
</feature>
<comment type="caution">
    <text evidence="3">The sequence shown here is derived from an EMBL/GenBank/DDBJ whole genome shotgun (WGS) entry which is preliminary data.</text>
</comment>
<dbReference type="SMART" id="SM00743">
    <property type="entry name" value="Agenet"/>
    <property type="match status" value="2"/>
</dbReference>
<feature type="region of interest" description="Disordered" evidence="1">
    <location>
        <begin position="441"/>
        <end position="462"/>
    </location>
</feature>
<dbReference type="SMART" id="SM00439">
    <property type="entry name" value="BAH"/>
    <property type="match status" value="1"/>
</dbReference>
<feature type="compositionally biased region" description="Low complexity" evidence="1">
    <location>
        <begin position="68"/>
        <end position="87"/>
    </location>
</feature>
<dbReference type="GO" id="GO:0003682">
    <property type="term" value="F:chromatin binding"/>
    <property type="evidence" value="ECO:0007669"/>
    <property type="project" value="InterPro"/>
</dbReference>
<proteinExistence type="predicted"/>
<dbReference type="AlphaFoldDB" id="A0A2I0J2N9"/>
<dbReference type="InterPro" id="IPR001025">
    <property type="entry name" value="BAH_dom"/>
</dbReference>
<feature type="region of interest" description="Disordered" evidence="1">
    <location>
        <begin position="688"/>
        <end position="720"/>
    </location>
</feature>
<feature type="region of interest" description="Disordered" evidence="1">
    <location>
        <begin position="739"/>
        <end position="797"/>
    </location>
</feature>
<gene>
    <name evidence="3" type="ORF">CRG98_029099</name>
</gene>
<dbReference type="PROSITE" id="PS51038">
    <property type="entry name" value="BAH"/>
    <property type="match status" value="1"/>
</dbReference>
<dbReference type="InterPro" id="IPR014002">
    <property type="entry name" value="Agenet_dom_plant"/>
</dbReference>
<dbReference type="Proteomes" id="UP000233551">
    <property type="component" value="Unassembled WGS sequence"/>
</dbReference>
<feature type="domain" description="BAH" evidence="2">
    <location>
        <begin position="292"/>
        <end position="411"/>
    </location>
</feature>
<dbReference type="Pfam" id="PF01426">
    <property type="entry name" value="BAH"/>
    <property type="match status" value="1"/>
</dbReference>
<evidence type="ECO:0000259" key="2">
    <source>
        <dbReference type="PROSITE" id="PS51038"/>
    </source>
</evidence>
<dbReference type="EMBL" id="PGOL01002108">
    <property type="protein sequence ID" value="PKI50494.1"/>
    <property type="molecule type" value="Genomic_DNA"/>
</dbReference>
<feature type="region of interest" description="Disordered" evidence="1">
    <location>
        <begin position="26"/>
        <end position="102"/>
    </location>
</feature>
<feature type="compositionally biased region" description="Polar residues" evidence="1">
    <location>
        <begin position="45"/>
        <end position="56"/>
    </location>
</feature>
<dbReference type="PANTHER" id="PTHR31917">
    <property type="entry name" value="AGENET DOMAIN-CONTAINING PROTEIN-RELATED"/>
    <property type="match status" value="1"/>
</dbReference>
<organism evidence="3 4">
    <name type="scientific">Punica granatum</name>
    <name type="common">Pomegranate</name>
    <dbReference type="NCBI Taxonomy" id="22663"/>
    <lineage>
        <taxon>Eukaryota</taxon>
        <taxon>Viridiplantae</taxon>
        <taxon>Streptophyta</taxon>
        <taxon>Embryophyta</taxon>
        <taxon>Tracheophyta</taxon>
        <taxon>Spermatophyta</taxon>
        <taxon>Magnoliopsida</taxon>
        <taxon>eudicotyledons</taxon>
        <taxon>Gunneridae</taxon>
        <taxon>Pentapetalae</taxon>
        <taxon>rosids</taxon>
        <taxon>malvids</taxon>
        <taxon>Myrtales</taxon>
        <taxon>Lythraceae</taxon>
        <taxon>Punica</taxon>
    </lineage>
</organism>
<dbReference type="Pfam" id="PF05641">
    <property type="entry name" value="Agenet"/>
    <property type="match status" value="1"/>
</dbReference>
<name>A0A2I0J2N9_PUNGR</name>
<dbReference type="InterPro" id="IPR043151">
    <property type="entry name" value="BAH_sf"/>
</dbReference>
<feature type="compositionally biased region" description="Basic and acidic residues" evidence="1">
    <location>
        <begin position="751"/>
        <end position="778"/>
    </location>
</feature>
<keyword evidence="4" id="KW-1185">Reference proteome</keyword>
<feature type="compositionally biased region" description="Acidic residues" evidence="1">
    <location>
        <begin position="441"/>
        <end position="450"/>
    </location>
</feature>
<feature type="compositionally biased region" description="Basic and acidic residues" evidence="1">
    <location>
        <begin position="26"/>
        <end position="36"/>
    </location>
</feature>
<evidence type="ECO:0000256" key="1">
    <source>
        <dbReference type="SAM" id="MobiDB-lite"/>
    </source>
</evidence>
<accession>A0A2I0J2N9</accession>
<evidence type="ECO:0000313" key="3">
    <source>
        <dbReference type="EMBL" id="PKI50494.1"/>
    </source>
</evidence>
<dbReference type="InterPro" id="IPR008395">
    <property type="entry name" value="Agenet-like_dom"/>
</dbReference>